<dbReference type="AlphaFoldDB" id="A0A4D7QBT4"/>
<proteinExistence type="predicted"/>
<protein>
    <recommendedName>
        <fullName evidence="3">Phasin family protein</fullName>
    </recommendedName>
</protein>
<dbReference type="OrthoDB" id="9924190at2"/>
<dbReference type="EMBL" id="CP039865">
    <property type="protein sequence ID" value="QCK84608.1"/>
    <property type="molecule type" value="Genomic_DNA"/>
</dbReference>
<evidence type="ECO:0000313" key="2">
    <source>
        <dbReference type="Proteomes" id="UP000298588"/>
    </source>
</evidence>
<reference evidence="1 2" key="1">
    <citation type="submission" date="2019-04" db="EMBL/GenBank/DDBJ databases">
        <title>Phreatobacter aquaticus sp. nov.</title>
        <authorList>
            <person name="Choi A."/>
            <person name="Baek K."/>
        </authorList>
    </citation>
    <scope>NUCLEOTIDE SEQUENCE [LARGE SCALE GENOMIC DNA]</scope>
    <source>
        <strain evidence="1 2">NMCR1094</strain>
    </source>
</reference>
<evidence type="ECO:0000313" key="1">
    <source>
        <dbReference type="EMBL" id="QCK84608.1"/>
    </source>
</evidence>
<gene>
    <name evidence="1" type="ORF">E8L99_01805</name>
</gene>
<dbReference type="RefSeq" id="WP_137097943.1">
    <property type="nucleotide sequence ID" value="NZ_CP039865.1"/>
</dbReference>
<sequence length="100" mass="10659">MPANNPIDTSTVNAAQSFATMIAVAAAVSSELHDFAAERLKANAERLRSWAKVSSPGDYVDGEMRFAAETMGVYADEAQHLQEVIQSAVTAAAERSDQVT</sequence>
<organism evidence="1 2">
    <name type="scientific">Phreatobacter aquaticus</name>
    <dbReference type="NCBI Taxonomy" id="2570229"/>
    <lineage>
        <taxon>Bacteria</taxon>
        <taxon>Pseudomonadati</taxon>
        <taxon>Pseudomonadota</taxon>
        <taxon>Alphaproteobacteria</taxon>
        <taxon>Hyphomicrobiales</taxon>
        <taxon>Phreatobacteraceae</taxon>
        <taxon>Phreatobacter</taxon>
    </lineage>
</organism>
<evidence type="ECO:0008006" key="3">
    <source>
        <dbReference type="Google" id="ProtNLM"/>
    </source>
</evidence>
<dbReference type="KEGG" id="paqt:E8L99_01805"/>
<name>A0A4D7QBT4_9HYPH</name>
<accession>A0A4D7QBT4</accession>
<keyword evidence="2" id="KW-1185">Reference proteome</keyword>
<dbReference type="Proteomes" id="UP000298588">
    <property type="component" value="Chromosome"/>
</dbReference>